<name>A0AAX6HM31_IRIPA</name>
<protein>
    <submittedName>
        <fullName evidence="1">LRR receptor-like serine/threonine-protein kinase isoform X2</fullName>
    </submittedName>
</protein>
<evidence type="ECO:0000313" key="1">
    <source>
        <dbReference type="EMBL" id="KAJ6841385.1"/>
    </source>
</evidence>
<dbReference type="Proteomes" id="UP001140949">
    <property type="component" value="Unassembled WGS sequence"/>
</dbReference>
<proteinExistence type="predicted"/>
<sequence length="65" mass="7155">MLNLVLLCTNPSPSARPLMSTVVSMLEGKIPVHLPPLNPSASKLMIQGRNLREIVPRQPVNQWLG</sequence>
<dbReference type="AlphaFoldDB" id="A0AAX6HM31"/>
<gene>
    <name evidence="1" type="ORF">M6B38_307890</name>
</gene>
<accession>A0AAX6HM31</accession>
<keyword evidence="1" id="KW-0675">Receptor</keyword>
<dbReference type="GO" id="GO:0016301">
    <property type="term" value="F:kinase activity"/>
    <property type="evidence" value="ECO:0007669"/>
    <property type="project" value="UniProtKB-KW"/>
</dbReference>
<comment type="caution">
    <text evidence="1">The sequence shown here is derived from an EMBL/GenBank/DDBJ whole genome shotgun (WGS) entry which is preliminary data.</text>
</comment>
<keyword evidence="1" id="KW-0808">Transferase</keyword>
<keyword evidence="2" id="KW-1185">Reference proteome</keyword>
<dbReference type="EMBL" id="JANAVB010008713">
    <property type="protein sequence ID" value="KAJ6841385.1"/>
    <property type="molecule type" value="Genomic_DNA"/>
</dbReference>
<reference evidence="1" key="2">
    <citation type="submission" date="2023-04" db="EMBL/GenBank/DDBJ databases">
        <authorList>
            <person name="Bruccoleri R.E."/>
            <person name="Oakeley E.J."/>
            <person name="Faust A.-M."/>
            <person name="Dessus-Babus S."/>
            <person name="Altorfer M."/>
            <person name="Burckhardt D."/>
            <person name="Oertli M."/>
            <person name="Naumann U."/>
            <person name="Petersen F."/>
            <person name="Wong J."/>
        </authorList>
    </citation>
    <scope>NUCLEOTIDE SEQUENCE</scope>
    <source>
        <strain evidence="1">GSM-AAB239-AS_SAM_17_03QT</strain>
        <tissue evidence="1">Leaf</tissue>
    </source>
</reference>
<evidence type="ECO:0000313" key="2">
    <source>
        <dbReference type="Proteomes" id="UP001140949"/>
    </source>
</evidence>
<reference evidence="1" key="1">
    <citation type="journal article" date="2023" name="GigaByte">
        <title>Genome assembly of the bearded iris, Iris pallida Lam.</title>
        <authorList>
            <person name="Bruccoleri R.E."/>
            <person name="Oakeley E.J."/>
            <person name="Faust A.M.E."/>
            <person name="Altorfer M."/>
            <person name="Dessus-Babus S."/>
            <person name="Burckhardt D."/>
            <person name="Oertli M."/>
            <person name="Naumann U."/>
            <person name="Petersen F."/>
            <person name="Wong J."/>
        </authorList>
    </citation>
    <scope>NUCLEOTIDE SEQUENCE</scope>
    <source>
        <strain evidence="1">GSM-AAB239-AS_SAM_17_03QT</strain>
    </source>
</reference>
<organism evidence="1 2">
    <name type="scientific">Iris pallida</name>
    <name type="common">Sweet iris</name>
    <dbReference type="NCBI Taxonomy" id="29817"/>
    <lineage>
        <taxon>Eukaryota</taxon>
        <taxon>Viridiplantae</taxon>
        <taxon>Streptophyta</taxon>
        <taxon>Embryophyta</taxon>
        <taxon>Tracheophyta</taxon>
        <taxon>Spermatophyta</taxon>
        <taxon>Magnoliopsida</taxon>
        <taxon>Liliopsida</taxon>
        <taxon>Asparagales</taxon>
        <taxon>Iridaceae</taxon>
        <taxon>Iridoideae</taxon>
        <taxon>Irideae</taxon>
        <taxon>Iris</taxon>
    </lineage>
</organism>
<keyword evidence="1" id="KW-0418">Kinase</keyword>